<dbReference type="SMART" id="SM00256">
    <property type="entry name" value="FBOX"/>
    <property type="match status" value="1"/>
</dbReference>
<proteinExistence type="predicted"/>
<dbReference type="Pfam" id="PF12937">
    <property type="entry name" value="F-box-like"/>
    <property type="match status" value="1"/>
</dbReference>
<dbReference type="CDD" id="cd09917">
    <property type="entry name" value="F-box_SF"/>
    <property type="match status" value="1"/>
</dbReference>
<evidence type="ECO:0000313" key="2">
    <source>
        <dbReference type="EMBL" id="CCA74108.1"/>
    </source>
</evidence>
<dbReference type="Proteomes" id="UP000007148">
    <property type="component" value="Unassembled WGS sequence"/>
</dbReference>
<dbReference type="HOGENOM" id="CLU_452067_0_0_1"/>
<dbReference type="AlphaFoldDB" id="G4TS15"/>
<evidence type="ECO:0000259" key="1">
    <source>
        <dbReference type="PROSITE" id="PS50181"/>
    </source>
</evidence>
<dbReference type="OrthoDB" id="5297217at2759"/>
<organism evidence="2 3">
    <name type="scientific">Serendipita indica (strain DSM 11827)</name>
    <name type="common">Root endophyte fungus</name>
    <name type="synonym">Piriformospora indica</name>
    <dbReference type="NCBI Taxonomy" id="1109443"/>
    <lineage>
        <taxon>Eukaryota</taxon>
        <taxon>Fungi</taxon>
        <taxon>Dikarya</taxon>
        <taxon>Basidiomycota</taxon>
        <taxon>Agaricomycotina</taxon>
        <taxon>Agaricomycetes</taxon>
        <taxon>Sebacinales</taxon>
        <taxon>Serendipitaceae</taxon>
        <taxon>Serendipita</taxon>
    </lineage>
</organism>
<accession>G4TS15</accession>
<feature type="domain" description="F-box" evidence="1">
    <location>
        <begin position="32"/>
        <end position="78"/>
    </location>
</feature>
<dbReference type="InterPro" id="IPR036047">
    <property type="entry name" value="F-box-like_dom_sf"/>
</dbReference>
<dbReference type="SUPFAM" id="SSF81383">
    <property type="entry name" value="F-box domain"/>
    <property type="match status" value="1"/>
</dbReference>
<evidence type="ECO:0000313" key="3">
    <source>
        <dbReference type="Proteomes" id="UP000007148"/>
    </source>
</evidence>
<name>G4TS15_SERID</name>
<dbReference type="PROSITE" id="PS50181">
    <property type="entry name" value="FBOX"/>
    <property type="match status" value="1"/>
</dbReference>
<gene>
    <name evidence="2" type="ORF">PIIN_08062</name>
</gene>
<protein>
    <recommendedName>
        <fullName evidence="1">F-box domain-containing protein</fullName>
    </recommendedName>
</protein>
<dbReference type="eggNOG" id="ENOG502R209">
    <property type="taxonomic scope" value="Eukaryota"/>
</dbReference>
<comment type="caution">
    <text evidence="2">The sequence shown here is derived from an EMBL/GenBank/DDBJ whole genome shotgun (WGS) entry which is preliminary data.</text>
</comment>
<sequence>MPSQIIKTLRIWDPTRSTNVSNSFVVTARSPSLSLVRLPIDVLFLIFEHLQWPYDLHALTLVCRELRTLSTPLLYRTVVFPYARPNAMYALLCKLEMSPDYCALIQTLIFDDVAKPLRPDIPDVGEDFEGCRSTRLENRLREPIARRDWLLDQIHHKLYTVLPLLNIKSLFLKRLHPVFLSPPLSHRPPSLTATKKVKDAILNHVPVRQWRNYQQPPPSERLPAAIGMFFTHCRGLTHLTIYDPLSLASYWPHSFVGNLTVLILALNLDHVIVELDCGDRRAMQLNSLLRRAKNLRTLGILTTWLNLTVLLEDCYFPHLESIEWFHYRAKNPKDPQTFYDFLRMHSATLRHIALAPVAYILGNWGYMIDADVPHWLAEPPYDCISTDGHREEGFLPHLETLRLHNWLAWSTPQPVYSITSADKIHAALLISNFIIARPSIVDVALTDFPSEIGRMLLEGMHASRQVKRAIVGKEERLLRDRAVPLYPPLSALHHPDWASGTSGSGLSNPSAALVELGSHALSVLNPSTLLNTLAGGAGSTHGGGETLSERARVKAYWAFARKREYLMEAYHSYSIMFDGLALENSAFRPYLLPRRRNAKRDYRR</sequence>
<keyword evidence="3" id="KW-1185">Reference proteome</keyword>
<dbReference type="OMA" id="WPYDLHA"/>
<dbReference type="InParanoid" id="G4TS15"/>
<reference evidence="2 3" key="1">
    <citation type="journal article" date="2011" name="PLoS Pathog.">
        <title>Endophytic Life Strategies Decoded by Genome and Transcriptome Analyses of the Mutualistic Root Symbiont Piriformospora indica.</title>
        <authorList>
            <person name="Zuccaro A."/>
            <person name="Lahrmann U."/>
            <person name="Guldener U."/>
            <person name="Langen G."/>
            <person name="Pfiffi S."/>
            <person name="Biedenkopf D."/>
            <person name="Wong P."/>
            <person name="Samans B."/>
            <person name="Grimm C."/>
            <person name="Basiewicz M."/>
            <person name="Murat C."/>
            <person name="Martin F."/>
            <person name="Kogel K.H."/>
        </authorList>
    </citation>
    <scope>NUCLEOTIDE SEQUENCE [LARGE SCALE GENOMIC DNA]</scope>
    <source>
        <strain evidence="2 3">DSM 11827</strain>
    </source>
</reference>
<dbReference type="InterPro" id="IPR001810">
    <property type="entry name" value="F-box_dom"/>
</dbReference>
<dbReference type="EMBL" id="CAFZ01000280">
    <property type="protein sequence ID" value="CCA74108.1"/>
    <property type="molecule type" value="Genomic_DNA"/>
</dbReference>